<dbReference type="PROSITE" id="PS00478">
    <property type="entry name" value="LIM_DOMAIN_1"/>
    <property type="match status" value="1"/>
</dbReference>
<keyword evidence="9" id="KW-0771">Synaptosome</keyword>
<dbReference type="SUPFAM" id="SSF57716">
    <property type="entry name" value="Glucocorticoid receptor-like (DNA-binding domain)"/>
    <property type="match status" value="2"/>
</dbReference>
<dbReference type="Pfam" id="PF00412">
    <property type="entry name" value="LIM"/>
    <property type="match status" value="1"/>
</dbReference>
<evidence type="ECO:0000313" key="25">
    <source>
        <dbReference type="EMBL" id="EOA97865.1"/>
    </source>
</evidence>
<evidence type="ECO:0000256" key="4">
    <source>
        <dbReference type="ARBA" id="ARBA00004469"/>
    </source>
</evidence>
<evidence type="ECO:0000256" key="13">
    <source>
        <dbReference type="ARBA" id="ARBA00023018"/>
    </source>
</evidence>
<accession>R0JKR1</accession>
<dbReference type="PANTHER" id="PTHR24214:SF6">
    <property type="entry name" value="PDZ AND LIM DOMAIN PROTEIN 4"/>
    <property type="match status" value="1"/>
</dbReference>
<dbReference type="GO" id="GO:0030036">
    <property type="term" value="P:actin cytoskeleton organization"/>
    <property type="evidence" value="ECO:0007669"/>
    <property type="project" value="TreeGrafter"/>
</dbReference>
<protein>
    <recommendedName>
        <fullName evidence="20">PDZ and LIM domain protein 4</fullName>
    </recommendedName>
</protein>
<dbReference type="GO" id="GO:0030027">
    <property type="term" value="C:lamellipodium"/>
    <property type="evidence" value="ECO:0007669"/>
    <property type="project" value="UniProtKB-SubCell"/>
</dbReference>
<evidence type="ECO:0000256" key="5">
    <source>
        <dbReference type="ARBA" id="ARBA00004510"/>
    </source>
</evidence>
<evidence type="ECO:0000256" key="12">
    <source>
        <dbReference type="ARBA" id="ARBA00022833"/>
    </source>
</evidence>
<evidence type="ECO:0000256" key="11">
    <source>
        <dbReference type="ARBA" id="ARBA00022753"/>
    </source>
</evidence>
<keyword evidence="26" id="KW-1185">Reference proteome</keyword>
<dbReference type="FunFam" id="2.30.42.10:FF:000055">
    <property type="entry name" value="PDZ and LIM domain protein 3"/>
    <property type="match status" value="1"/>
</dbReference>
<dbReference type="GO" id="GO:0005634">
    <property type="term" value="C:nucleus"/>
    <property type="evidence" value="ECO:0007669"/>
    <property type="project" value="UniProtKB-SubCell"/>
</dbReference>
<evidence type="ECO:0000313" key="26">
    <source>
        <dbReference type="Proteomes" id="UP000296049"/>
    </source>
</evidence>
<keyword evidence="10 22" id="KW-0479">Metal-binding</keyword>
<keyword evidence="15" id="KW-0472">Membrane</keyword>
<keyword evidence="18" id="KW-0966">Cell projection</keyword>
<evidence type="ECO:0000259" key="24">
    <source>
        <dbReference type="PROSITE" id="PS50106"/>
    </source>
</evidence>
<evidence type="ECO:0000256" key="15">
    <source>
        <dbReference type="ARBA" id="ARBA00023136"/>
    </source>
</evidence>
<evidence type="ECO:0000256" key="7">
    <source>
        <dbReference type="ARBA" id="ARBA00004556"/>
    </source>
</evidence>
<dbReference type="GO" id="GO:0048471">
    <property type="term" value="C:perinuclear region of cytoplasm"/>
    <property type="evidence" value="ECO:0007669"/>
    <property type="project" value="UniProtKB-SubCell"/>
</dbReference>
<keyword evidence="12 22" id="KW-0862">Zinc</keyword>
<dbReference type="GO" id="GO:0043197">
    <property type="term" value="C:dendritic spine"/>
    <property type="evidence" value="ECO:0007669"/>
    <property type="project" value="UniProtKB-SubCell"/>
</dbReference>
<evidence type="ECO:0000256" key="10">
    <source>
        <dbReference type="ARBA" id="ARBA00022723"/>
    </source>
</evidence>
<keyword evidence="11" id="KW-0967">Endosome</keyword>
<dbReference type="InterPro" id="IPR031847">
    <property type="entry name" value="PDLI1-4/Zasp-like_mid"/>
</dbReference>
<gene>
    <name evidence="25" type="ORF">Anapl_17638</name>
</gene>
<evidence type="ECO:0000256" key="14">
    <source>
        <dbReference type="ARBA" id="ARBA00023038"/>
    </source>
</evidence>
<comment type="function">
    <text evidence="21">Suppresses SRC activation by recognizing and binding to active SRC and facilitating PTPN13-mediated dephosphorylation of SRC 'Tyr-419' leading to its inactivation. Inactivated SRC dissociates from this protein allowing the initiation of a new SRC inactivation cycle. Involved in reorganization of the actin cytoskeleton. In nonmuscle cells, binds to ACTN1 (alpha-actinin-1), increases the affinity of ACTN1 to F-actin (filamentous actin), and promotes formation of actin stress fibers. Involved in regulation of the synaptic AMPA receptor transport in dendritic spines of hippocampal pyramidal neurons directing the receptors toward an insertion at the postsynaptic membrane. Links endosomal surface-internalized GRIA1-containing AMPA receptors to the alpha-actinin/actin cytoskeleton. Increases AMPA receptor-mediated excitatory postsynaptic currents in neurons.</text>
</comment>
<feature type="non-terminal residue" evidence="25">
    <location>
        <position position="1"/>
    </location>
</feature>
<dbReference type="Pfam" id="PF00595">
    <property type="entry name" value="PDZ"/>
    <property type="match status" value="1"/>
</dbReference>
<evidence type="ECO:0000256" key="16">
    <source>
        <dbReference type="ARBA" id="ARBA00023212"/>
    </source>
</evidence>
<evidence type="ECO:0000256" key="20">
    <source>
        <dbReference type="ARBA" id="ARBA00039369"/>
    </source>
</evidence>
<dbReference type="InterPro" id="IPR036034">
    <property type="entry name" value="PDZ_sf"/>
</dbReference>
<dbReference type="Gene3D" id="2.30.42.10">
    <property type="match status" value="1"/>
</dbReference>
<keyword evidence="17" id="KW-0539">Nucleus</keyword>
<feature type="non-terminal residue" evidence="25">
    <location>
        <position position="334"/>
    </location>
</feature>
<dbReference type="GO" id="GO:0007507">
    <property type="term" value="P:heart development"/>
    <property type="evidence" value="ECO:0007669"/>
    <property type="project" value="TreeGrafter"/>
</dbReference>
<dbReference type="GO" id="GO:0005912">
    <property type="term" value="C:adherens junction"/>
    <property type="evidence" value="ECO:0007669"/>
    <property type="project" value="TreeGrafter"/>
</dbReference>
<evidence type="ECO:0000256" key="3">
    <source>
        <dbReference type="ARBA" id="ARBA00004245"/>
    </source>
</evidence>
<keyword evidence="13" id="KW-0770">Synapse</keyword>
<sequence>INPGSKAALANLCPGDIILAINGESTETMTHLEAQNKIKACTDQLLLSVNRAEGKTWSPPVLEDGKAQAYRINIEPEPQVRGRSWWRCSPRGAGHLNPTTEAVVWLPAPLLMGRTCSLVGGVSLLPFLLQDNGPVLNKRPMPHTTAGSPVDSKQMLNLQYNNPTRLYANSSADSALPAQMSGLHIAPAQRNGIDVESDVYKMLQDYEKPVSEPKQSGSFRYLQGMLEAGENGEKLDRLSNPRTVKPAVPKLGGAMSGMQMLPECTRCGNGIVGTIVKARDKLYHPECFMCDDCGLNLKQRGYFFIEEQLYCETHAKERVKPPEGYDVVAVYPNA</sequence>
<dbReference type="EMBL" id="KB743591">
    <property type="protein sequence ID" value="EOA97865.1"/>
    <property type="molecule type" value="Genomic_DNA"/>
</dbReference>
<evidence type="ECO:0000256" key="8">
    <source>
        <dbReference type="ARBA" id="ARBA00022490"/>
    </source>
</evidence>
<dbReference type="CDD" id="cd09451">
    <property type="entry name" value="LIM_RIL"/>
    <property type="match status" value="1"/>
</dbReference>
<evidence type="ECO:0000256" key="9">
    <source>
        <dbReference type="ARBA" id="ARBA00022599"/>
    </source>
</evidence>
<evidence type="ECO:0000259" key="23">
    <source>
        <dbReference type="PROSITE" id="PS50023"/>
    </source>
</evidence>
<dbReference type="GO" id="GO:0030018">
    <property type="term" value="C:Z disc"/>
    <property type="evidence" value="ECO:0007669"/>
    <property type="project" value="TreeGrafter"/>
</dbReference>
<evidence type="ECO:0000256" key="1">
    <source>
        <dbReference type="ARBA" id="ARBA00004123"/>
    </source>
</evidence>
<name>R0JKR1_ANAPL</name>
<dbReference type="AlphaFoldDB" id="R0JKR1"/>
<dbReference type="PROSITE" id="PS50023">
    <property type="entry name" value="LIM_DOMAIN_2"/>
    <property type="match status" value="1"/>
</dbReference>
<evidence type="ECO:0000256" key="2">
    <source>
        <dbReference type="ARBA" id="ARBA00004159"/>
    </source>
</evidence>
<dbReference type="GO" id="GO:0061061">
    <property type="term" value="P:muscle structure development"/>
    <property type="evidence" value="ECO:0007669"/>
    <property type="project" value="TreeGrafter"/>
</dbReference>
<dbReference type="GO" id="GO:0031901">
    <property type="term" value="C:early endosome membrane"/>
    <property type="evidence" value="ECO:0007669"/>
    <property type="project" value="UniProtKB-SubCell"/>
</dbReference>
<feature type="domain" description="LIM zinc-binding" evidence="23">
    <location>
        <begin position="262"/>
        <end position="321"/>
    </location>
</feature>
<dbReference type="GO" id="GO:0046872">
    <property type="term" value="F:metal ion binding"/>
    <property type="evidence" value="ECO:0007669"/>
    <property type="project" value="UniProtKB-KW"/>
</dbReference>
<dbReference type="SUPFAM" id="SSF50156">
    <property type="entry name" value="PDZ domain-like"/>
    <property type="match status" value="1"/>
</dbReference>
<dbReference type="Pfam" id="PF15936">
    <property type="entry name" value="DUF4749"/>
    <property type="match status" value="1"/>
</dbReference>
<dbReference type="FunFam" id="2.10.110.10:FF:000026">
    <property type="entry name" value="PDZ and LIM domain protein 3"/>
    <property type="match status" value="1"/>
</dbReference>
<keyword evidence="16" id="KW-0206">Cytoskeleton</keyword>
<organism evidence="25 26">
    <name type="scientific">Anas platyrhynchos</name>
    <name type="common">Mallard</name>
    <name type="synonym">Anas boschas</name>
    <dbReference type="NCBI Taxonomy" id="8839"/>
    <lineage>
        <taxon>Eukaryota</taxon>
        <taxon>Metazoa</taxon>
        <taxon>Chordata</taxon>
        <taxon>Craniata</taxon>
        <taxon>Vertebrata</taxon>
        <taxon>Euteleostomi</taxon>
        <taxon>Archelosauria</taxon>
        <taxon>Archosauria</taxon>
        <taxon>Dinosauria</taxon>
        <taxon>Saurischia</taxon>
        <taxon>Theropoda</taxon>
        <taxon>Coelurosauria</taxon>
        <taxon>Aves</taxon>
        <taxon>Neognathae</taxon>
        <taxon>Galloanserae</taxon>
        <taxon>Anseriformes</taxon>
        <taxon>Anatidae</taxon>
        <taxon>Anatinae</taxon>
        <taxon>Anas</taxon>
    </lineage>
</organism>
<evidence type="ECO:0000256" key="21">
    <source>
        <dbReference type="ARBA" id="ARBA00045474"/>
    </source>
</evidence>
<dbReference type="GO" id="GO:0051371">
    <property type="term" value="F:muscle alpha-actinin binding"/>
    <property type="evidence" value="ECO:0007669"/>
    <property type="project" value="TreeGrafter"/>
</dbReference>
<evidence type="ECO:0000256" key="19">
    <source>
        <dbReference type="ARBA" id="ARBA00034102"/>
    </source>
</evidence>
<dbReference type="GO" id="GO:0001725">
    <property type="term" value="C:stress fiber"/>
    <property type="evidence" value="ECO:0007669"/>
    <property type="project" value="TreeGrafter"/>
</dbReference>
<proteinExistence type="predicted"/>
<dbReference type="GO" id="GO:0055038">
    <property type="term" value="C:recycling endosome membrane"/>
    <property type="evidence" value="ECO:0007669"/>
    <property type="project" value="UniProtKB-SubCell"/>
</dbReference>
<keyword evidence="14 22" id="KW-0440">LIM domain</keyword>
<dbReference type="InterPro" id="IPR001478">
    <property type="entry name" value="PDZ"/>
</dbReference>
<dbReference type="GO" id="GO:0031941">
    <property type="term" value="C:filamentous actin"/>
    <property type="evidence" value="ECO:0007669"/>
    <property type="project" value="TreeGrafter"/>
</dbReference>
<dbReference type="SMART" id="SM00228">
    <property type="entry name" value="PDZ"/>
    <property type="match status" value="1"/>
</dbReference>
<evidence type="ECO:0000256" key="18">
    <source>
        <dbReference type="ARBA" id="ARBA00023273"/>
    </source>
</evidence>
<dbReference type="Proteomes" id="UP000296049">
    <property type="component" value="Unassembled WGS sequence"/>
</dbReference>
<evidence type="ECO:0000256" key="22">
    <source>
        <dbReference type="PROSITE-ProRule" id="PRU00125"/>
    </source>
</evidence>
<feature type="domain" description="PDZ" evidence="24">
    <location>
        <begin position="1"/>
        <end position="53"/>
    </location>
</feature>
<keyword evidence="8" id="KW-0963">Cytoplasm</keyword>
<dbReference type="Gene3D" id="2.10.110.10">
    <property type="entry name" value="Cysteine Rich Protein"/>
    <property type="match status" value="1"/>
</dbReference>
<evidence type="ECO:0000256" key="17">
    <source>
        <dbReference type="ARBA" id="ARBA00023242"/>
    </source>
</evidence>
<comment type="subcellular location">
    <subcellularLocation>
        <location evidence="6">Cell projection</location>
        <location evidence="6">Dendritic spine</location>
    </subcellularLocation>
    <subcellularLocation>
        <location evidence="5">Cell projection</location>
        <location evidence="5">Lamellipodium</location>
    </subcellularLocation>
    <subcellularLocation>
        <location evidence="3">Cytoplasm</location>
        <location evidence="3">Cytoskeleton</location>
    </subcellularLocation>
    <subcellularLocation>
        <location evidence="7">Cytoplasm</location>
        <location evidence="7">Perinuclear region</location>
    </subcellularLocation>
    <subcellularLocation>
        <location evidence="4">Early endosome membrane</location>
        <topology evidence="4">Peripheral membrane protein</topology>
        <orientation evidence="4">Cytoplasmic side</orientation>
    </subcellularLocation>
    <subcellularLocation>
        <location evidence="1">Nucleus</location>
    </subcellularLocation>
    <subcellularLocation>
        <location evidence="2">Recycling endosome membrane</location>
        <topology evidence="2">Peripheral membrane protein</topology>
        <orientation evidence="2">Cytoplasmic side</orientation>
    </subcellularLocation>
    <subcellularLocation>
        <location evidence="19">Synapse</location>
        <location evidence="19">Synaptosome</location>
    </subcellularLocation>
</comment>
<dbReference type="SMART" id="SM00132">
    <property type="entry name" value="LIM"/>
    <property type="match status" value="1"/>
</dbReference>
<dbReference type="GO" id="GO:0003779">
    <property type="term" value="F:actin binding"/>
    <property type="evidence" value="ECO:0007669"/>
    <property type="project" value="TreeGrafter"/>
</dbReference>
<evidence type="ECO:0000256" key="6">
    <source>
        <dbReference type="ARBA" id="ARBA00004552"/>
    </source>
</evidence>
<dbReference type="PANTHER" id="PTHR24214">
    <property type="entry name" value="PDZ AND LIM DOMAIN PROTEIN ZASP"/>
    <property type="match status" value="1"/>
</dbReference>
<dbReference type="InterPro" id="IPR050604">
    <property type="entry name" value="PDZ-LIM_domain"/>
</dbReference>
<dbReference type="PROSITE" id="PS50106">
    <property type="entry name" value="PDZ"/>
    <property type="match status" value="1"/>
</dbReference>
<reference evidence="26" key="1">
    <citation type="journal article" date="2013" name="Nat. Genet.">
        <title>The duck genome and transcriptome provide insight into an avian influenza virus reservoir species.</title>
        <authorList>
            <person name="Huang Y."/>
            <person name="Li Y."/>
            <person name="Burt D.W."/>
            <person name="Chen H."/>
            <person name="Zhang Y."/>
            <person name="Qian W."/>
            <person name="Kim H."/>
            <person name="Gan S."/>
            <person name="Zhao Y."/>
            <person name="Li J."/>
            <person name="Yi K."/>
            <person name="Feng H."/>
            <person name="Zhu P."/>
            <person name="Li B."/>
            <person name="Liu Q."/>
            <person name="Fairley S."/>
            <person name="Magor K.E."/>
            <person name="Du Z."/>
            <person name="Hu X."/>
            <person name="Goodman L."/>
            <person name="Tafer H."/>
            <person name="Vignal A."/>
            <person name="Lee T."/>
            <person name="Kim K.W."/>
            <person name="Sheng Z."/>
            <person name="An Y."/>
            <person name="Searle S."/>
            <person name="Herrero J."/>
            <person name="Groenen M.A."/>
            <person name="Crooijmans R.P."/>
            <person name="Faraut T."/>
            <person name="Cai Q."/>
            <person name="Webster R.G."/>
            <person name="Aldridge J.R."/>
            <person name="Warren W.C."/>
            <person name="Bartschat S."/>
            <person name="Kehr S."/>
            <person name="Marz M."/>
            <person name="Stadler P.F."/>
            <person name="Smith J."/>
            <person name="Kraus R.H."/>
            <person name="Zhao Y."/>
            <person name="Ren L."/>
            <person name="Fei J."/>
            <person name="Morisson M."/>
            <person name="Kaiser P."/>
            <person name="Griffin D.K."/>
            <person name="Rao M."/>
            <person name="Pitel F."/>
            <person name="Wang J."/>
            <person name="Li N."/>
        </authorList>
    </citation>
    <scope>NUCLEOTIDE SEQUENCE [LARGE SCALE GENOMIC DNA]</scope>
</reference>
<dbReference type="InterPro" id="IPR001781">
    <property type="entry name" value="Znf_LIM"/>
</dbReference>